<protein>
    <submittedName>
        <fullName evidence="2">Uncharacterized protein</fullName>
    </submittedName>
</protein>
<reference evidence="3" key="2">
    <citation type="submission" date="2022-03" db="EMBL/GenBank/DDBJ databases">
        <title>Draft title - Genomic analysis of global carrot germplasm unveils the trajectory of domestication and the origin of high carotenoid orange carrot.</title>
        <authorList>
            <person name="Iorizzo M."/>
            <person name="Ellison S."/>
            <person name="Senalik D."/>
            <person name="Macko-Podgorni A."/>
            <person name="Grzebelus D."/>
            <person name="Bostan H."/>
            <person name="Rolling W."/>
            <person name="Curaba J."/>
            <person name="Simon P."/>
        </authorList>
    </citation>
    <scope>NUCLEOTIDE SEQUENCE</scope>
    <source>
        <tissue evidence="3">Leaf</tissue>
    </source>
</reference>
<feature type="region of interest" description="Disordered" evidence="1">
    <location>
        <begin position="1"/>
        <end position="21"/>
    </location>
</feature>
<keyword evidence="4" id="KW-1185">Reference proteome</keyword>
<proteinExistence type="predicted"/>
<sequence>MAHAPTAPAPPDPNPPDLDATVMDVLPLASSGGNSLALAIALANEAQNHSSFDNAAQMPVTALFASTQAASASTESVNMASNTSA</sequence>
<dbReference type="EMBL" id="CP093349">
    <property type="protein sequence ID" value="WOH07424.1"/>
    <property type="molecule type" value="Genomic_DNA"/>
</dbReference>
<evidence type="ECO:0000313" key="2">
    <source>
        <dbReference type="EMBL" id="KZM86274.1"/>
    </source>
</evidence>
<feature type="compositionally biased region" description="Pro residues" evidence="1">
    <location>
        <begin position="7"/>
        <end position="16"/>
    </location>
</feature>
<dbReference type="EMBL" id="LNRQ01000007">
    <property type="protein sequence ID" value="KZM86274.1"/>
    <property type="molecule type" value="Genomic_DNA"/>
</dbReference>
<gene>
    <name evidence="2" type="ORF">DCAR_023408</name>
    <name evidence="3" type="ORF">DCAR_0726854</name>
</gene>
<evidence type="ECO:0000313" key="4">
    <source>
        <dbReference type="Proteomes" id="UP000077755"/>
    </source>
</evidence>
<organism evidence="2">
    <name type="scientific">Daucus carota subsp. sativus</name>
    <name type="common">Carrot</name>
    <dbReference type="NCBI Taxonomy" id="79200"/>
    <lineage>
        <taxon>Eukaryota</taxon>
        <taxon>Viridiplantae</taxon>
        <taxon>Streptophyta</taxon>
        <taxon>Embryophyta</taxon>
        <taxon>Tracheophyta</taxon>
        <taxon>Spermatophyta</taxon>
        <taxon>Magnoliopsida</taxon>
        <taxon>eudicotyledons</taxon>
        <taxon>Gunneridae</taxon>
        <taxon>Pentapetalae</taxon>
        <taxon>asterids</taxon>
        <taxon>campanulids</taxon>
        <taxon>Apiales</taxon>
        <taxon>Apiaceae</taxon>
        <taxon>Apioideae</taxon>
        <taxon>Scandiceae</taxon>
        <taxon>Daucinae</taxon>
        <taxon>Daucus</taxon>
        <taxon>Daucus sect. Daucus</taxon>
    </lineage>
</organism>
<evidence type="ECO:0000256" key="1">
    <source>
        <dbReference type="SAM" id="MobiDB-lite"/>
    </source>
</evidence>
<dbReference type="AlphaFoldDB" id="A0A164SL52"/>
<name>A0A164SL52_DAUCS</name>
<dbReference type="Gramene" id="KZM86274">
    <property type="protein sequence ID" value="KZM86274"/>
    <property type="gene ID" value="DCAR_023408"/>
</dbReference>
<reference evidence="2" key="1">
    <citation type="journal article" date="2016" name="Nat. Genet.">
        <title>A high-quality carrot genome assembly provides new insights into carotenoid accumulation and asterid genome evolution.</title>
        <authorList>
            <person name="Iorizzo M."/>
            <person name="Ellison S."/>
            <person name="Senalik D."/>
            <person name="Zeng P."/>
            <person name="Satapoomin P."/>
            <person name="Huang J."/>
            <person name="Bowman M."/>
            <person name="Iovene M."/>
            <person name="Sanseverino W."/>
            <person name="Cavagnaro P."/>
            <person name="Yildiz M."/>
            <person name="Macko-Podgorni A."/>
            <person name="Moranska E."/>
            <person name="Grzebelus E."/>
            <person name="Grzebelus D."/>
            <person name="Ashrafi H."/>
            <person name="Zheng Z."/>
            <person name="Cheng S."/>
            <person name="Spooner D."/>
            <person name="Van Deynze A."/>
            <person name="Simon P."/>
        </authorList>
    </citation>
    <scope>NUCLEOTIDE SEQUENCE [LARGE SCALE GENOMIC DNA]</scope>
    <source>
        <tissue evidence="2">Leaf</tissue>
    </source>
</reference>
<accession>A0A164SL52</accession>
<evidence type="ECO:0000313" key="3">
    <source>
        <dbReference type="EMBL" id="WOH07424.1"/>
    </source>
</evidence>
<dbReference type="Proteomes" id="UP000077755">
    <property type="component" value="Chromosome 7"/>
</dbReference>